<dbReference type="EMBL" id="BTSY01000006">
    <property type="protein sequence ID" value="GMT31805.1"/>
    <property type="molecule type" value="Genomic_DNA"/>
</dbReference>
<accession>A0AAV5WJG2</accession>
<evidence type="ECO:0000313" key="2">
    <source>
        <dbReference type="Proteomes" id="UP001432322"/>
    </source>
</evidence>
<evidence type="ECO:0008006" key="3">
    <source>
        <dbReference type="Google" id="ProtNLM"/>
    </source>
</evidence>
<reference evidence="1" key="1">
    <citation type="submission" date="2023-10" db="EMBL/GenBank/DDBJ databases">
        <title>Genome assembly of Pristionchus species.</title>
        <authorList>
            <person name="Yoshida K."/>
            <person name="Sommer R.J."/>
        </authorList>
    </citation>
    <scope>NUCLEOTIDE SEQUENCE</scope>
    <source>
        <strain evidence="1">RS5133</strain>
    </source>
</reference>
<dbReference type="AlphaFoldDB" id="A0AAV5WJG2"/>
<gene>
    <name evidence="1" type="ORF">PFISCL1PPCAC_23102</name>
</gene>
<organism evidence="1 2">
    <name type="scientific">Pristionchus fissidentatus</name>
    <dbReference type="NCBI Taxonomy" id="1538716"/>
    <lineage>
        <taxon>Eukaryota</taxon>
        <taxon>Metazoa</taxon>
        <taxon>Ecdysozoa</taxon>
        <taxon>Nematoda</taxon>
        <taxon>Chromadorea</taxon>
        <taxon>Rhabditida</taxon>
        <taxon>Rhabditina</taxon>
        <taxon>Diplogasteromorpha</taxon>
        <taxon>Diplogasteroidea</taxon>
        <taxon>Neodiplogasteridae</taxon>
        <taxon>Pristionchus</taxon>
    </lineage>
</organism>
<feature type="non-terminal residue" evidence="1">
    <location>
        <position position="366"/>
    </location>
</feature>
<keyword evidence="2" id="KW-1185">Reference proteome</keyword>
<evidence type="ECO:0000313" key="1">
    <source>
        <dbReference type="EMBL" id="GMT31805.1"/>
    </source>
</evidence>
<comment type="caution">
    <text evidence="1">The sequence shown here is derived from an EMBL/GenBank/DDBJ whole genome shotgun (WGS) entry which is preliminary data.</text>
</comment>
<dbReference type="Proteomes" id="UP001432322">
    <property type="component" value="Unassembled WGS sequence"/>
</dbReference>
<name>A0AAV5WJG2_9BILA</name>
<protein>
    <recommendedName>
        <fullName evidence="3">Secreted protein</fullName>
    </recommendedName>
</protein>
<proteinExistence type="predicted"/>
<sequence>MFGGGATVRVVAVVWYTVADGSISIDRSVLHLHFLYLLDEIRLLVVELLVLCPIIVEGGEELDELLPIPQQNVGDRPRLVRISDEHLKDVEGLELDALALLLEEVHHQLEVVRVRDVPSHDVEVVAVEQQLAQQLQTLPPRHVVLAVEQLLVVDEEGVVVRVEELGRHRLVLRNQYLKCREGVAGDVEAAHLDVLEELVERLVVQDQLGEVVVSDALAQHRAARHSNVGALVPLDELLQHLGSRAQVLHGRRPRPDLPTQQVVEDECHVLFALKIKFGEVLDEHGQHVGRVRLLRELSHLLRVRLLSLLPVDDALDRLQPFAHLLDGLVRLLVALLDLDEGVLEVLDDVRRRLVRFTEDRQRHRGD</sequence>